<evidence type="ECO:0000256" key="6">
    <source>
        <dbReference type="SAM" id="Phobius"/>
    </source>
</evidence>
<dbReference type="InterPro" id="IPR019734">
    <property type="entry name" value="TPR_rpt"/>
</dbReference>
<gene>
    <name evidence="8" type="ORF">RSSM_05655</name>
</gene>
<feature type="transmembrane region" description="Helical" evidence="6">
    <location>
        <begin position="437"/>
        <end position="460"/>
    </location>
</feature>
<dbReference type="PROSITE" id="PS00107">
    <property type="entry name" value="PROTEIN_KINASE_ATP"/>
    <property type="match status" value="1"/>
</dbReference>
<dbReference type="SMART" id="SM00028">
    <property type="entry name" value="TPR"/>
    <property type="match status" value="5"/>
</dbReference>
<feature type="binding site" evidence="5">
    <location>
        <position position="139"/>
    </location>
    <ligand>
        <name>ATP</name>
        <dbReference type="ChEBI" id="CHEBI:30616"/>
    </ligand>
</feature>
<dbReference type="GO" id="GO:0004674">
    <property type="term" value="F:protein serine/threonine kinase activity"/>
    <property type="evidence" value="ECO:0007669"/>
    <property type="project" value="UniProtKB-KW"/>
</dbReference>
<dbReference type="Pfam" id="PF13374">
    <property type="entry name" value="TPR_10"/>
    <property type="match status" value="1"/>
</dbReference>
<evidence type="ECO:0000256" key="2">
    <source>
        <dbReference type="ARBA" id="ARBA00022741"/>
    </source>
</evidence>
<keyword evidence="8" id="KW-0723">Serine/threonine-protein kinase</keyword>
<name>M5UA81_9BACT</name>
<evidence type="ECO:0000256" key="1">
    <source>
        <dbReference type="ARBA" id="ARBA00022679"/>
    </source>
</evidence>
<evidence type="ECO:0000259" key="7">
    <source>
        <dbReference type="PROSITE" id="PS50011"/>
    </source>
</evidence>
<organism evidence="8 9">
    <name type="scientific">Rhodopirellula sallentina SM41</name>
    <dbReference type="NCBI Taxonomy" id="1263870"/>
    <lineage>
        <taxon>Bacteria</taxon>
        <taxon>Pseudomonadati</taxon>
        <taxon>Planctomycetota</taxon>
        <taxon>Planctomycetia</taxon>
        <taxon>Pirellulales</taxon>
        <taxon>Pirellulaceae</taxon>
        <taxon>Rhodopirellula</taxon>
    </lineage>
</organism>
<proteinExistence type="predicted"/>
<evidence type="ECO:0000313" key="9">
    <source>
        <dbReference type="Proteomes" id="UP000011885"/>
    </source>
</evidence>
<reference evidence="8 9" key="1">
    <citation type="journal article" date="2013" name="Mar. Genomics">
        <title>Expression of sulfatases in Rhodopirellula baltica and the diversity of sulfatases in the genus Rhodopirellula.</title>
        <authorList>
            <person name="Wegner C.E."/>
            <person name="Richter-Heitmann T."/>
            <person name="Klindworth A."/>
            <person name="Klockow C."/>
            <person name="Richter M."/>
            <person name="Achstetter T."/>
            <person name="Glockner F.O."/>
            <person name="Harder J."/>
        </authorList>
    </citation>
    <scope>NUCLEOTIDE SEQUENCE [LARGE SCALE GENOMIC DNA]</scope>
    <source>
        <strain evidence="8 9">SM41</strain>
    </source>
</reference>
<dbReference type="PANTHER" id="PTHR43289:SF34">
    <property type="entry name" value="SERINE_THREONINE-PROTEIN KINASE YBDM-RELATED"/>
    <property type="match status" value="1"/>
</dbReference>
<dbReference type="OrthoDB" id="6111975at2"/>
<dbReference type="GO" id="GO:0005524">
    <property type="term" value="F:ATP binding"/>
    <property type="evidence" value="ECO:0007669"/>
    <property type="project" value="UniProtKB-UniRule"/>
</dbReference>
<dbReference type="PANTHER" id="PTHR43289">
    <property type="entry name" value="MITOGEN-ACTIVATED PROTEIN KINASE KINASE KINASE 20-RELATED"/>
    <property type="match status" value="1"/>
</dbReference>
<protein>
    <submittedName>
        <fullName evidence="8">Serine/threonine protein kinase</fullName>
        <ecNumber evidence="8">2.7.-.-</ecNumber>
    </submittedName>
</protein>
<dbReference type="CDD" id="cd14014">
    <property type="entry name" value="STKc_PknB_like"/>
    <property type="match status" value="1"/>
</dbReference>
<dbReference type="Gene3D" id="1.10.510.10">
    <property type="entry name" value="Transferase(Phosphotransferase) domain 1"/>
    <property type="match status" value="1"/>
</dbReference>
<dbReference type="Pfam" id="PF00069">
    <property type="entry name" value="Pkinase"/>
    <property type="match status" value="1"/>
</dbReference>
<dbReference type="PATRIC" id="fig|1263870.3.peg.5991"/>
<comment type="caution">
    <text evidence="8">The sequence shown here is derived from an EMBL/GenBank/DDBJ whole genome shotgun (WGS) entry which is preliminary data.</text>
</comment>
<keyword evidence="4 5" id="KW-0067">ATP-binding</keyword>
<dbReference type="Gene3D" id="3.30.200.20">
    <property type="entry name" value="Phosphorylase Kinase, domain 1"/>
    <property type="match status" value="1"/>
</dbReference>
<dbReference type="AlphaFoldDB" id="M5UA81"/>
<keyword evidence="1 8" id="KW-0808">Transferase</keyword>
<dbReference type="PROSITE" id="PS00108">
    <property type="entry name" value="PROTEIN_KINASE_ST"/>
    <property type="match status" value="1"/>
</dbReference>
<feature type="domain" description="Protein kinase" evidence="7">
    <location>
        <begin position="110"/>
        <end position="411"/>
    </location>
</feature>
<dbReference type="InterPro" id="IPR011990">
    <property type="entry name" value="TPR-like_helical_dom_sf"/>
</dbReference>
<keyword evidence="9" id="KW-1185">Reference proteome</keyword>
<evidence type="ECO:0000256" key="3">
    <source>
        <dbReference type="ARBA" id="ARBA00022777"/>
    </source>
</evidence>
<dbReference type="EC" id="2.7.-.-" evidence="8"/>
<dbReference type="SMART" id="SM00220">
    <property type="entry name" value="S_TKc"/>
    <property type="match status" value="1"/>
</dbReference>
<keyword evidence="6" id="KW-0812">Transmembrane</keyword>
<sequence length="925" mass="102351">MKPMTDQTLTLDLSSLPVNDALPINEACTGDGSEPKLQEKIAERLDQYASLLEDGEETAAEAFLRKHPELQAEAGGHLESLQLLCRMSRSAAKPVDPDESLSRPPTLGDYELQGEIGRGGMGIVYEAIQLSLRRRVALKVLPFAAVLNQDQVARFRNEAHAAASLHHPHIVPVYAVGCERGVHYYSMQLINGNTLEQTLDELRTISGDSTVASATSLTENVEPPSSTVVNRGGTTTLRSVRQRDGVRAIVKMFVDVADAIDYAHEQGVIHRDIKPSNLLVDAAGKVWVADFGLARCRDAGNLTAEGKAIGTARYMSPEQIMGRPQEVDHRTDIYSLGITLYELLTLQPAFGGRCRQRLMETVATEPPVAPRRINAAIPTDLETIVLKAIAKSKDDRYSTCGELAEDLRRFLSGQPTLARRPSRVDVAFRWAVRHRTAVMTSVGFLLVAMVGFAAATAMVLHHSRQKDVALDQARHHLNQAHATVQRFGGLTVDRLTSIEGTGELQRDLLTEARNYFVDFANYASGDSRFRSELAKVQFLLGATECRLGNLESAEAAYLSAAEGLQAVLEEGSADVQTQSDLALCVHNLAALHKDTGRYKEAIAEYERATTLHERVMSHTDVPDETVANWGATQTNYATLLWESGEANDAIRRLRDAEVVLERHLDGQETNRYTRQQLIECRNTLAGLLMDDHADEAERLLEENIASLAATEHLEETEGSFWSNAVALAPECQLAIAQSNLASLLGKQQRTEEAIELTHTSIETFRNAMRRRPEDTALQQQLAIAQNNLGQLLWNQGTRQDARSAFLEAEKGFKALCESQAQEPQLLSRFAGVLHNLGVLDQQQGQLDSAVQRLTEAMEYQALAVRMAPFHQGYRQYLERHNELLDQILRQLKQKTETTQKSVSGDCPPTLKIQAASCKEREYVFS</sequence>
<keyword evidence="6" id="KW-1133">Transmembrane helix</keyword>
<dbReference type="EMBL" id="ANOH01000399">
    <property type="protein sequence ID" value="EMI52928.1"/>
    <property type="molecule type" value="Genomic_DNA"/>
</dbReference>
<dbReference type="SUPFAM" id="SSF48452">
    <property type="entry name" value="TPR-like"/>
    <property type="match status" value="2"/>
</dbReference>
<keyword evidence="6" id="KW-0472">Membrane</keyword>
<evidence type="ECO:0000256" key="4">
    <source>
        <dbReference type="ARBA" id="ARBA00022840"/>
    </source>
</evidence>
<dbReference type="InterPro" id="IPR008271">
    <property type="entry name" value="Ser/Thr_kinase_AS"/>
</dbReference>
<accession>M5UA81</accession>
<keyword evidence="3 8" id="KW-0418">Kinase</keyword>
<dbReference type="PROSITE" id="PS50011">
    <property type="entry name" value="PROTEIN_KINASE_DOM"/>
    <property type="match status" value="1"/>
</dbReference>
<evidence type="ECO:0000256" key="5">
    <source>
        <dbReference type="PROSITE-ProRule" id="PRU10141"/>
    </source>
</evidence>
<keyword evidence="2 5" id="KW-0547">Nucleotide-binding</keyword>
<dbReference type="InterPro" id="IPR017441">
    <property type="entry name" value="Protein_kinase_ATP_BS"/>
</dbReference>
<dbReference type="Proteomes" id="UP000011885">
    <property type="component" value="Unassembled WGS sequence"/>
</dbReference>
<dbReference type="Gene3D" id="1.25.40.10">
    <property type="entry name" value="Tetratricopeptide repeat domain"/>
    <property type="match status" value="2"/>
</dbReference>
<dbReference type="SUPFAM" id="SSF56112">
    <property type="entry name" value="Protein kinase-like (PK-like)"/>
    <property type="match status" value="1"/>
</dbReference>
<evidence type="ECO:0000313" key="8">
    <source>
        <dbReference type="EMBL" id="EMI52928.1"/>
    </source>
</evidence>
<dbReference type="InterPro" id="IPR000719">
    <property type="entry name" value="Prot_kinase_dom"/>
</dbReference>
<dbReference type="InterPro" id="IPR011009">
    <property type="entry name" value="Kinase-like_dom_sf"/>
</dbReference>